<evidence type="ECO:0000313" key="2">
    <source>
        <dbReference type="Proteomes" id="UP000549394"/>
    </source>
</evidence>
<dbReference type="InterPro" id="IPR001370">
    <property type="entry name" value="BIR_rpt"/>
</dbReference>
<comment type="caution">
    <text evidence="1">The sequence shown here is derived from an EMBL/GenBank/DDBJ whole genome shotgun (WGS) entry which is preliminary data.</text>
</comment>
<keyword evidence="2" id="KW-1185">Reference proteome</keyword>
<dbReference type="PANTHER" id="PTHR10044">
    <property type="entry name" value="INHIBITOR OF APOPTOSIS"/>
    <property type="match status" value="1"/>
</dbReference>
<proteinExistence type="predicted"/>
<protein>
    <submittedName>
        <fullName evidence="1">DgyrCDS7833</fullName>
    </submittedName>
</protein>
<dbReference type="Proteomes" id="UP000549394">
    <property type="component" value="Unassembled WGS sequence"/>
</dbReference>
<dbReference type="SUPFAM" id="SSF57924">
    <property type="entry name" value="Inhibitor of apoptosis (IAP) repeat"/>
    <property type="match status" value="1"/>
</dbReference>
<dbReference type="AlphaFoldDB" id="A0A7I8VTZ7"/>
<dbReference type="SMART" id="SM00238">
    <property type="entry name" value="BIR"/>
    <property type="match status" value="1"/>
</dbReference>
<sequence length="306" mass="35654">MKSDIKDNMLNEENLRSTIEISLEYGFKNWPSEMKELVPKLIESNLIYLNVADITYCVSCHRTFDRWKINSQPLTRHAHESPNCKFIIQMESNILKDVPDEILKELLAACGIFFCNKRNTTVCYYCATEFRNCNYCENESKLTEEYHLSDGFRNVDQRATRALIDTQEVNLLIVHGFEWNKVLRSIEICQRQEKDCLSLQNVLKNVERLTEIQREEDLLIPGYKSSNEINNLPTEIPKSYEELKKLNEVIEQSGKCQNIKKRCLNQAKILSLPCGCITSCEECADNIFYCPRCHQIIRSMVKGIRS</sequence>
<organism evidence="1 2">
    <name type="scientific">Dimorphilus gyrociliatus</name>
    <dbReference type="NCBI Taxonomy" id="2664684"/>
    <lineage>
        <taxon>Eukaryota</taxon>
        <taxon>Metazoa</taxon>
        <taxon>Spiralia</taxon>
        <taxon>Lophotrochozoa</taxon>
        <taxon>Annelida</taxon>
        <taxon>Polychaeta</taxon>
        <taxon>Polychaeta incertae sedis</taxon>
        <taxon>Dinophilidae</taxon>
        <taxon>Dimorphilus</taxon>
    </lineage>
</organism>
<gene>
    <name evidence="1" type="ORF">DGYR_LOCUS7473</name>
</gene>
<dbReference type="PROSITE" id="PS50143">
    <property type="entry name" value="BIR_REPEAT_2"/>
    <property type="match status" value="1"/>
</dbReference>
<dbReference type="OrthoDB" id="297881at2759"/>
<accession>A0A7I8VTZ7</accession>
<dbReference type="InterPro" id="IPR050784">
    <property type="entry name" value="IAP"/>
</dbReference>
<dbReference type="Gene3D" id="1.10.1170.10">
    <property type="entry name" value="Inhibitor Of Apoptosis Protein (2mihbC-IAP-1), Chain A"/>
    <property type="match status" value="2"/>
</dbReference>
<reference evidence="1 2" key="1">
    <citation type="submission" date="2020-08" db="EMBL/GenBank/DDBJ databases">
        <authorList>
            <person name="Hejnol A."/>
        </authorList>
    </citation>
    <scope>NUCLEOTIDE SEQUENCE [LARGE SCALE GENOMIC DNA]</scope>
</reference>
<name>A0A7I8VTZ7_9ANNE</name>
<dbReference type="Pfam" id="PF00653">
    <property type="entry name" value="BIR"/>
    <property type="match status" value="1"/>
</dbReference>
<dbReference type="EMBL" id="CAJFCJ010000009">
    <property type="protein sequence ID" value="CAD5119198.1"/>
    <property type="molecule type" value="Genomic_DNA"/>
</dbReference>
<evidence type="ECO:0000313" key="1">
    <source>
        <dbReference type="EMBL" id="CAD5119198.1"/>
    </source>
</evidence>